<protein>
    <submittedName>
        <fullName evidence="14">MYO1B protein</fullName>
    </submittedName>
</protein>
<evidence type="ECO:0000256" key="3">
    <source>
        <dbReference type="ARBA" id="ARBA00022490"/>
    </source>
</evidence>
<dbReference type="GO" id="GO:0003779">
    <property type="term" value="F:actin binding"/>
    <property type="evidence" value="ECO:0007669"/>
    <property type="project" value="UniProtKB-KW"/>
</dbReference>
<dbReference type="Gene3D" id="1.10.10.820">
    <property type="match status" value="1"/>
</dbReference>
<comment type="subcellular location">
    <subcellularLocation>
        <location evidence="2">Cell projection</location>
    </subcellularLocation>
    <subcellularLocation>
        <location evidence="1">Cytoplasm</location>
        <location evidence="1">Cytoskeleton</location>
    </subcellularLocation>
</comment>
<dbReference type="SUPFAM" id="SSF52540">
    <property type="entry name" value="P-loop containing nucleoside triphosphate hydrolases"/>
    <property type="match status" value="1"/>
</dbReference>
<dbReference type="GO" id="GO:0042995">
    <property type="term" value="C:cell projection"/>
    <property type="evidence" value="ECO:0007669"/>
    <property type="project" value="UniProtKB-SubCell"/>
</dbReference>
<dbReference type="InterPro" id="IPR036860">
    <property type="entry name" value="SH2_dom_sf"/>
</dbReference>
<feature type="region of interest" description="Actin-binding" evidence="10">
    <location>
        <begin position="589"/>
        <end position="611"/>
    </location>
</feature>
<dbReference type="STRING" id="946362.F2TZ75"/>
<dbReference type="SMART" id="SM00242">
    <property type="entry name" value="MYSc"/>
    <property type="match status" value="1"/>
</dbReference>
<keyword evidence="10" id="KW-0067">ATP-binding</keyword>
<dbReference type="InterPro" id="IPR027417">
    <property type="entry name" value="P-loop_NTPase"/>
</dbReference>
<gene>
    <name evidence="14" type="ORF">PTSG_01875</name>
</gene>
<dbReference type="EMBL" id="GL832957">
    <property type="protein sequence ID" value="EGD78899.1"/>
    <property type="molecule type" value="Genomic_DNA"/>
</dbReference>
<dbReference type="AlphaFoldDB" id="F2TZ75"/>
<dbReference type="Gene3D" id="1.20.120.720">
    <property type="entry name" value="Myosin VI head, motor domain, U50 subdomain"/>
    <property type="match status" value="1"/>
</dbReference>
<dbReference type="GO" id="GO:0016459">
    <property type="term" value="C:myosin complex"/>
    <property type="evidence" value="ECO:0007669"/>
    <property type="project" value="UniProtKB-KW"/>
</dbReference>
<dbReference type="Gene3D" id="1.20.5.4820">
    <property type="match status" value="1"/>
</dbReference>
<name>F2TZ75_SALR5</name>
<dbReference type="OMA" id="AVHIQAX"/>
<dbReference type="PANTHER" id="PTHR46256:SF5">
    <property type="entry name" value="MYOSIN-IIIB-LIKE"/>
    <property type="match status" value="1"/>
</dbReference>
<evidence type="ECO:0000313" key="15">
    <source>
        <dbReference type="Proteomes" id="UP000007799"/>
    </source>
</evidence>
<feature type="region of interest" description="Disordered" evidence="11">
    <location>
        <begin position="778"/>
        <end position="834"/>
    </location>
</feature>
<dbReference type="eggNOG" id="KOG4229">
    <property type="taxonomic scope" value="Eukaryota"/>
</dbReference>
<evidence type="ECO:0000256" key="6">
    <source>
        <dbReference type="ARBA" id="ARBA00023175"/>
    </source>
</evidence>
<evidence type="ECO:0000256" key="1">
    <source>
        <dbReference type="ARBA" id="ARBA00004245"/>
    </source>
</evidence>
<keyword evidence="8" id="KW-0966">Cell projection</keyword>
<evidence type="ECO:0000256" key="7">
    <source>
        <dbReference type="ARBA" id="ARBA00023212"/>
    </source>
</evidence>
<dbReference type="PANTHER" id="PTHR46256">
    <property type="entry name" value="AGAP011099-PA"/>
    <property type="match status" value="1"/>
</dbReference>
<keyword evidence="15" id="KW-1185">Reference proteome</keyword>
<dbReference type="RefSeq" id="XP_004997855.1">
    <property type="nucleotide sequence ID" value="XM_004997798.1"/>
</dbReference>
<dbReference type="KEGG" id="sre:PTSG_01875"/>
<dbReference type="InterPro" id="IPR036961">
    <property type="entry name" value="Kinesin_motor_dom_sf"/>
</dbReference>
<dbReference type="Proteomes" id="UP000007799">
    <property type="component" value="Unassembled WGS sequence"/>
</dbReference>
<evidence type="ECO:0000256" key="5">
    <source>
        <dbReference type="ARBA" id="ARBA00023123"/>
    </source>
</evidence>
<evidence type="ECO:0000256" key="2">
    <source>
        <dbReference type="ARBA" id="ARBA00004316"/>
    </source>
</evidence>
<feature type="region of interest" description="Disordered" evidence="11">
    <location>
        <begin position="938"/>
        <end position="959"/>
    </location>
</feature>
<evidence type="ECO:0000256" key="10">
    <source>
        <dbReference type="PROSITE-ProRule" id="PRU00782"/>
    </source>
</evidence>
<feature type="compositionally biased region" description="Pro residues" evidence="11">
    <location>
        <begin position="802"/>
        <end position="813"/>
    </location>
</feature>
<dbReference type="InterPro" id="IPR000980">
    <property type="entry name" value="SH2"/>
</dbReference>
<dbReference type="PROSITE" id="PS50096">
    <property type="entry name" value="IQ"/>
    <property type="match status" value="1"/>
</dbReference>
<dbReference type="Pfam" id="PF00017">
    <property type="entry name" value="SH2"/>
    <property type="match status" value="1"/>
</dbReference>
<dbReference type="Gene3D" id="1.20.58.530">
    <property type="match status" value="1"/>
</dbReference>
<organism evidence="15">
    <name type="scientific">Salpingoeca rosetta (strain ATCC 50818 / BSB-021)</name>
    <dbReference type="NCBI Taxonomy" id="946362"/>
    <lineage>
        <taxon>Eukaryota</taxon>
        <taxon>Choanoflagellata</taxon>
        <taxon>Craspedida</taxon>
        <taxon>Salpingoecidae</taxon>
        <taxon>Salpingoeca</taxon>
    </lineage>
</organism>
<evidence type="ECO:0000259" key="13">
    <source>
        <dbReference type="PROSITE" id="PS51456"/>
    </source>
</evidence>
<reference evidence="14" key="1">
    <citation type="submission" date="2009-08" db="EMBL/GenBank/DDBJ databases">
        <title>Annotation of Salpingoeca rosetta.</title>
        <authorList>
            <consortium name="The Broad Institute Genome Sequencing Platform"/>
            <person name="Russ C."/>
            <person name="Cuomo C."/>
            <person name="Burger G."/>
            <person name="Gray M.W."/>
            <person name="Holland P.W.H."/>
            <person name="King N."/>
            <person name="Lang F.B.F."/>
            <person name="Roger A.J."/>
            <person name="Ruiz-Trillo I."/>
            <person name="Young S.K."/>
            <person name="Zeng Q."/>
            <person name="Gargeya S."/>
            <person name="Alvarado L."/>
            <person name="Berlin A."/>
            <person name="Chapman S.B."/>
            <person name="Chen Z."/>
            <person name="Freedman E."/>
            <person name="Gellesch M."/>
            <person name="Goldberg J."/>
            <person name="Griggs A."/>
            <person name="Gujja S."/>
            <person name="Heilman E."/>
            <person name="Heiman D."/>
            <person name="Howarth C."/>
            <person name="Mehta T."/>
            <person name="Neiman D."/>
            <person name="Pearson M."/>
            <person name="Roberts A."/>
            <person name="Saif S."/>
            <person name="Shea T."/>
            <person name="Shenoy N."/>
            <person name="Sisk P."/>
            <person name="Stolte C."/>
            <person name="Sykes S."/>
            <person name="White J."/>
            <person name="Yandava C."/>
            <person name="Haas B."/>
            <person name="Nusbaum C."/>
            <person name="Birren B."/>
        </authorList>
    </citation>
    <scope>NUCLEOTIDE SEQUENCE [LARGE SCALE GENOMIC DNA]</scope>
    <source>
        <strain evidence="14">ATCC 50818</strain>
    </source>
</reference>
<comment type="similarity">
    <text evidence="10">Belongs to the TRAFAC class myosin-kinesin ATPase superfamily. Myosin family.</text>
</comment>
<dbReference type="InterPro" id="IPR052409">
    <property type="entry name" value="Myosin-III_kinase_activity"/>
</dbReference>
<keyword evidence="9" id="KW-0727">SH2 domain</keyword>
<dbReference type="GO" id="GO:0004674">
    <property type="term" value="F:protein serine/threonine kinase activity"/>
    <property type="evidence" value="ECO:0007669"/>
    <property type="project" value="TreeGrafter"/>
</dbReference>
<sequence>MAALGVTDNLASLENLDEATLLKELQTRFDNDVIYTYVGEILVSVNPFKQIDGLYSDEQARKYAVVGDKGAVKPHLFAIADIAFQNMVQGGKDQACVISGESGAGKTEAAKLFVKHLIHVSHGSEVQGLHTKLVQVNPLLEAFGNAQTLMNDNSSRFGKFTEIVFSKDGSIRGAVMSQYLLEKSRVVHQNPGEQTFHVFYLLLAGATDDDRITYALRQPEEYGYIASNPDALEAIGTPALAAASRELHECIRTIGFTDDEKANLWALLSGVLLLGNLDFTDVGDAAEVAADKALLQDCCAQLGLDEHTLKLALTRSVNVIRGEETERAYKLHEAVDCRNATAKALYNRAFSWIFERCNQLLGPHKRNPSDHSIGILDIFGFECFDTNSFEQLCINLANEQLQFFFNEHIFRMELVEYEREGIDGAAITYTDNKPLLDLFLKSKTGLIAVLDEESNFPRATDDTLVEKLHGRFTEHNDYTRPRGNECQFTLRHYAGHVEYDADGFLYKNRDTLAVDVIGALRVSENELVRKLFGAEPAKAVKGNRKHGPKGKLLNLKESKALMRASTRQARADLARKQRASVATTFKKSLSELMGRLNVASPHFIRCVKPNLDKQCELFDEDLVSKQLKYTGMLETTRIRREGFAYRPLFADFVSRYKVLAWNVGESASAQATCRRILDNAGIDGYFVGKTKVFLRYWHVDHLSAAVRPVQLAASRLQSAVRGFFARRRVRTIMAAAAEEKKQAERFLIGAERAGLGVRDVLLHMCELDERRFQAAQLSDDNMLGADDDDDEEDDEEEEVYPPHNPNPPLPPRTPAGNSPSLQQRRRTDQRAKSVKWFRDVEKQKGAGMAENSFAQWFHGVISRREAEHMLRDKESGTFLVRVAESRFGYSLSLIHEGRVKHFMINVNGDEEYQLVGNDRRFPSLNAIVNYHETHSVTSAHDRLKRPCPRPDSANLVELS</sequence>
<dbReference type="PROSITE" id="PS51456">
    <property type="entry name" value="MYOSIN_MOTOR"/>
    <property type="match status" value="1"/>
</dbReference>
<dbReference type="PRINTS" id="PR00401">
    <property type="entry name" value="SH2DOMAIN"/>
</dbReference>
<evidence type="ECO:0000313" key="14">
    <source>
        <dbReference type="EMBL" id="EGD78899.1"/>
    </source>
</evidence>
<feature type="binding site" evidence="10">
    <location>
        <begin position="100"/>
        <end position="107"/>
    </location>
    <ligand>
        <name>ATP</name>
        <dbReference type="ChEBI" id="CHEBI:30616"/>
    </ligand>
</feature>
<dbReference type="InterPro" id="IPR001609">
    <property type="entry name" value="Myosin_head_motor_dom-like"/>
</dbReference>
<dbReference type="GO" id="GO:0000146">
    <property type="term" value="F:microfilament motor activity"/>
    <property type="evidence" value="ECO:0007669"/>
    <property type="project" value="TreeGrafter"/>
</dbReference>
<keyword evidence="10" id="KW-0547">Nucleotide-binding</keyword>
<dbReference type="SUPFAM" id="SSF55550">
    <property type="entry name" value="SH2 domain"/>
    <property type="match status" value="1"/>
</dbReference>
<dbReference type="GeneID" id="16078448"/>
<dbReference type="PRINTS" id="PR00193">
    <property type="entry name" value="MYOSINHEAVY"/>
</dbReference>
<proteinExistence type="inferred from homology"/>
<keyword evidence="7" id="KW-0206">Cytoskeleton</keyword>
<keyword evidence="5 10" id="KW-0518">Myosin</keyword>
<dbReference type="CDD" id="cd00173">
    <property type="entry name" value="SH2"/>
    <property type="match status" value="1"/>
</dbReference>
<keyword evidence="6 10" id="KW-0505">Motor protein</keyword>
<keyword evidence="10" id="KW-0009">Actin-binding</keyword>
<evidence type="ECO:0000256" key="9">
    <source>
        <dbReference type="PROSITE-ProRule" id="PRU00191"/>
    </source>
</evidence>
<dbReference type="Pfam" id="PF00063">
    <property type="entry name" value="Myosin_head"/>
    <property type="match status" value="1"/>
</dbReference>
<evidence type="ECO:0000256" key="8">
    <source>
        <dbReference type="ARBA" id="ARBA00023273"/>
    </source>
</evidence>
<dbReference type="OrthoDB" id="6108017at2759"/>
<dbReference type="GO" id="GO:0030832">
    <property type="term" value="P:regulation of actin filament length"/>
    <property type="evidence" value="ECO:0007669"/>
    <property type="project" value="TreeGrafter"/>
</dbReference>
<dbReference type="PROSITE" id="PS50001">
    <property type="entry name" value="SH2"/>
    <property type="match status" value="1"/>
</dbReference>
<keyword evidence="3" id="KW-0963">Cytoplasm</keyword>
<evidence type="ECO:0000256" key="11">
    <source>
        <dbReference type="SAM" id="MobiDB-lite"/>
    </source>
</evidence>
<evidence type="ECO:0000256" key="4">
    <source>
        <dbReference type="ARBA" id="ARBA00022737"/>
    </source>
</evidence>
<dbReference type="InParanoid" id="F2TZ75"/>
<accession>F2TZ75</accession>
<dbReference type="Gene3D" id="3.30.505.10">
    <property type="entry name" value="SH2 domain"/>
    <property type="match status" value="1"/>
</dbReference>
<evidence type="ECO:0000259" key="12">
    <source>
        <dbReference type="PROSITE" id="PS50001"/>
    </source>
</evidence>
<feature type="compositionally biased region" description="Acidic residues" evidence="11">
    <location>
        <begin position="785"/>
        <end position="799"/>
    </location>
</feature>
<feature type="compositionally biased region" description="Basic and acidic residues" evidence="11">
    <location>
        <begin position="825"/>
        <end position="834"/>
    </location>
</feature>
<dbReference type="SMART" id="SM00252">
    <property type="entry name" value="SH2"/>
    <property type="match status" value="1"/>
</dbReference>
<feature type="domain" description="Myosin motor" evidence="13">
    <location>
        <begin position="5"/>
        <end position="707"/>
    </location>
</feature>
<dbReference type="GO" id="GO:0005524">
    <property type="term" value="F:ATP binding"/>
    <property type="evidence" value="ECO:0007669"/>
    <property type="project" value="UniProtKB-UniRule"/>
</dbReference>
<dbReference type="CDD" id="cd00124">
    <property type="entry name" value="MYSc"/>
    <property type="match status" value="1"/>
</dbReference>
<feature type="domain" description="SH2" evidence="12">
    <location>
        <begin position="856"/>
        <end position="947"/>
    </location>
</feature>
<keyword evidence="4" id="KW-0677">Repeat</keyword>
<dbReference type="Gene3D" id="3.40.850.10">
    <property type="entry name" value="Kinesin motor domain"/>
    <property type="match status" value="1"/>
</dbReference>